<dbReference type="InterPro" id="IPR050832">
    <property type="entry name" value="Bact_Acetyltransf"/>
</dbReference>
<accession>A0ABP4G736</accession>
<proteinExistence type="predicted"/>
<dbReference type="CDD" id="cd04301">
    <property type="entry name" value="NAT_SF"/>
    <property type="match status" value="1"/>
</dbReference>
<dbReference type="PANTHER" id="PTHR43877">
    <property type="entry name" value="AMINOALKYLPHOSPHONATE N-ACETYLTRANSFERASE-RELATED-RELATED"/>
    <property type="match status" value="1"/>
</dbReference>
<organism evidence="5 6">
    <name type="scientific">Prauserella alba</name>
    <dbReference type="NCBI Taxonomy" id="176898"/>
    <lineage>
        <taxon>Bacteria</taxon>
        <taxon>Bacillati</taxon>
        <taxon>Actinomycetota</taxon>
        <taxon>Actinomycetes</taxon>
        <taxon>Pseudonocardiales</taxon>
        <taxon>Pseudonocardiaceae</taxon>
        <taxon>Prauserella</taxon>
    </lineage>
</organism>
<dbReference type="EMBL" id="BAAALM010000008">
    <property type="protein sequence ID" value="GAA1206921.1"/>
    <property type="molecule type" value="Genomic_DNA"/>
</dbReference>
<evidence type="ECO:0000256" key="1">
    <source>
        <dbReference type="ARBA" id="ARBA00022679"/>
    </source>
</evidence>
<evidence type="ECO:0000313" key="5">
    <source>
        <dbReference type="EMBL" id="GAA1206921.1"/>
    </source>
</evidence>
<feature type="domain" description="N-acetyltransferase" evidence="4">
    <location>
        <begin position="189"/>
        <end position="350"/>
    </location>
</feature>
<gene>
    <name evidence="5" type="ORF">GCM10009675_27750</name>
</gene>
<dbReference type="InterPro" id="IPR000182">
    <property type="entry name" value="GNAT_dom"/>
</dbReference>
<keyword evidence="6" id="KW-1185">Reference proteome</keyword>
<dbReference type="Proteomes" id="UP001500467">
    <property type="component" value="Unassembled WGS sequence"/>
</dbReference>
<feature type="compositionally biased region" description="Basic and acidic residues" evidence="3">
    <location>
        <begin position="10"/>
        <end position="22"/>
    </location>
</feature>
<keyword evidence="2" id="KW-0012">Acyltransferase</keyword>
<protein>
    <submittedName>
        <fullName evidence="5">GNAT family N-acetyltransferase</fullName>
    </submittedName>
</protein>
<evidence type="ECO:0000256" key="2">
    <source>
        <dbReference type="ARBA" id="ARBA00023315"/>
    </source>
</evidence>
<comment type="caution">
    <text evidence="5">The sequence shown here is derived from an EMBL/GenBank/DDBJ whole genome shotgun (WGS) entry which is preliminary data.</text>
</comment>
<keyword evidence="1" id="KW-0808">Transferase</keyword>
<dbReference type="PANTHER" id="PTHR43877:SF1">
    <property type="entry name" value="ACETYLTRANSFERASE"/>
    <property type="match status" value="1"/>
</dbReference>
<dbReference type="InterPro" id="IPR016181">
    <property type="entry name" value="Acyl_CoA_acyltransferase"/>
</dbReference>
<sequence>MQAQQARDTGSGHDAKRDRGTMHDTNTNRGGDGPRGGGADRDTAVLDGYAERMAATDPLLPAFTNPAASASAVLRTRDGMAFTTRSAVPPGSMGSLWRPLVEYRLDMRVTGSDPATAVDGLLCRWEDQLAEAVSYDEGYGWDSAAVVTRPSRDTTGATALLRRGFAATRVLAVRPANRLGAGPPAVPGVRIRAAVEQDLPTLTRMRAELHAYDSQFGVVTARSDALERLTEDARAQLAADTSVPQLWIAELYGRPLGFLEVELPPEANWIAGYVQADRVGYLASLHVAEEARSSGVGSALVAHAHQLFDSEDIEAVLLHHALESPRSTPFWYAHGYRPLWTSWYRRPAVG</sequence>
<evidence type="ECO:0000259" key="4">
    <source>
        <dbReference type="PROSITE" id="PS51186"/>
    </source>
</evidence>
<dbReference type="PROSITE" id="PS51186">
    <property type="entry name" value="GNAT"/>
    <property type="match status" value="1"/>
</dbReference>
<evidence type="ECO:0000256" key="3">
    <source>
        <dbReference type="SAM" id="MobiDB-lite"/>
    </source>
</evidence>
<feature type="region of interest" description="Disordered" evidence="3">
    <location>
        <begin position="1"/>
        <end position="42"/>
    </location>
</feature>
<dbReference type="RefSeq" id="WP_253858604.1">
    <property type="nucleotide sequence ID" value="NZ_BAAALM010000008.1"/>
</dbReference>
<evidence type="ECO:0000313" key="6">
    <source>
        <dbReference type="Proteomes" id="UP001500467"/>
    </source>
</evidence>
<dbReference type="Gene3D" id="3.40.630.30">
    <property type="match status" value="1"/>
</dbReference>
<reference evidence="6" key="1">
    <citation type="journal article" date="2019" name="Int. J. Syst. Evol. Microbiol.">
        <title>The Global Catalogue of Microorganisms (GCM) 10K type strain sequencing project: providing services to taxonomists for standard genome sequencing and annotation.</title>
        <authorList>
            <consortium name="The Broad Institute Genomics Platform"/>
            <consortium name="The Broad Institute Genome Sequencing Center for Infectious Disease"/>
            <person name="Wu L."/>
            <person name="Ma J."/>
        </authorList>
    </citation>
    <scope>NUCLEOTIDE SEQUENCE [LARGE SCALE GENOMIC DNA]</scope>
    <source>
        <strain evidence="6">JCM 13022</strain>
    </source>
</reference>
<dbReference type="Pfam" id="PF00583">
    <property type="entry name" value="Acetyltransf_1"/>
    <property type="match status" value="1"/>
</dbReference>
<name>A0ABP4G736_9PSEU</name>
<dbReference type="SUPFAM" id="SSF55729">
    <property type="entry name" value="Acyl-CoA N-acyltransferases (Nat)"/>
    <property type="match status" value="1"/>
</dbReference>